<feature type="domain" description="CHAT" evidence="1">
    <location>
        <begin position="68"/>
        <end position="228"/>
    </location>
</feature>
<dbReference type="EMBL" id="CP130144">
    <property type="protein sequence ID" value="WNZ44048.1"/>
    <property type="molecule type" value="Genomic_DNA"/>
</dbReference>
<reference evidence="2" key="1">
    <citation type="journal article" date="2023" name="Plants (Basel)">
        <title>Genomic Analysis of Leptolyngbya boryana CZ1 Reveals Efficient Carbon Fixation Modules.</title>
        <authorList>
            <person name="Bai X."/>
            <person name="Wang H."/>
            <person name="Cheng W."/>
            <person name="Wang J."/>
            <person name="Ma M."/>
            <person name="Hu H."/>
            <person name="Song Z."/>
            <person name="Ma H."/>
            <person name="Fan Y."/>
            <person name="Du C."/>
            <person name="Xu J."/>
        </authorList>
    </citation>
    <scope>NUCLEOTIDE SEQUENCE</scope>
    <source>
        <strain evidence="2">CZ1</strain>
    </source>
</reference>
<proteinExistence type="predicted"/>
<evidence type="ECO:0000313" key="2">
    <source>
        <dbReference type="EMBL" id="WNZ44048.1"/>
    </source>
</evidence>
<gene>
    <name evidence="2" type="ORF">Q2T42_19635</name>
</gene>
<organism evidence="2">
    <name type="scientific">Leptolyngbya boryana CZ1</name>
    <dbReference type="NCBI Taxonomy" id="3060204"/>
    <lineage>
        <taxon>Bacteria</taxon>
        <taxon>Bacillati</taxon>
        <taxon>Cyanobacteriota</taxon>
        <taxon>Cyanophyceae</taxon>
        <taxon>Leptolyngbyales</taxon>
        <taxon>Leptolyngbyaceae</taxon>
        <taxon>Leptolyngbya group</taxon>
        <taxon>Leptolyngbya</taxon>
    </lineage>
</organism>
<dbReference type="AlphaFoldDB" id="A0AA97ALI3"/>
<dbReference type="InterPro" id="IPR024983">
    <property type="entry name" value="CHAT_dom"/>
</dbReference>
<protein>
    <submittedName>
        <fullName evidence="2">CHAT domain-containing protein</fullName>
    </submittedName>
</protein>
<sequence>MAQLHSDSTQNTFNISNSSITNLVGSGSIQYNEPSAKNDTLSETERHKKVILFLASQPISTARLRLDEEVREIEEGLRRSRYRNRFELKQQWAVRPRDLQRAMLDCKPHIVHFSGHGVGRTMDDSRLSEATRKLVPVDQVKAFEEGLILEDQTGQAKLVSTEALAALFELFADSVECVVLNACYSERQAKVIAQHIPYVIGMNQEIEDRAAIEFAIGFYDALGAGESVEFAYKLGCSAIQMANSSENLTPVIIQRVN</sequence>
<dbReference type="Pfam" id="PF12770">
    <property type="entry name" value="CHAT"/>
    <property type="match status" value="1"/>
</dbReference>
<accession>A0AA97ALI3</accession>
<name>A0AA97ALI3_LEPBY</name>
<reference evidence="2" key="2">
    <citation type="submission" date="2023-07" db="EMBL/GenBank/DDBJ databases">
        <authorList>
            <person name="Bai X.-H."/>
            <person name="Wang H.-H."/>
            <person name="Wang J."/>
            <person name="Ma M.-Y."/>
            <person name="Hu H.-H."/>
            <person name="Song Z.-L."/>
            <person name="Ma H.-G."/>
            <person name="Fan Y."/>
            <person name="Du C.-Y."/>
            <person name="Xu J.-C."/>
        </authorList>
    </citation>
    <scope>NUCLEOTIDE SEQUENCE</scope>
    <source>
        <strain evidence="2">CZ1</strain>
    </source>
</reference>
<evidence type="ECO:0000259" key="1">
    <source>
        <dbReference type="Pfam" id="PF12770"/>
    </source>
</evidence>
<dbReference type="RefSeq" id="WP_316426229.1">
    <property type="nucleotide sequence ID" value="NZ_CP130144.1"/>
</dbReference>